<keyword evidence="9" id="KW-0031">Aminopeptidase</keyword>
<dbReference type="RefSeq" id="WP_099647698.1">
    <property type="nucleotide sequence ID" value="NZ_KZ319308.1"/>
</dbReference>
<keyword evidence="6" id="KW-0378">Hydrolase</keyword>
<comment type="caution">
    <text evidence="9">The sequence shown here is derived from an EMBL/GenBank/DDBJ whole genome shotgun (WGS) entry which is preliminary data.</text>
</comment>
<organism evidence="9 10">
    <name type="scientific">Leeuwenhoekiella nanhaiensis</name>
    <dbReference type="NCBI Taxonomy" id="1655491"/>
    <lineage>
        <taxon>Bacteria</taxon>
        <taxon>Pseudomonadati</taxon>
        <taxon>Bacteroidota</taxon>
        <taxon>Flavobacteriia</taxon>
        <taxon>Flavobacteriales</taxon>
        <taxon>Flavobacteriaceae</taxon>
        <taxon>Leeuwenhoekiella</taxon>
    </lineage>
</organism>
<proteinExistence type="inferred from homology"/>
<sequence>MFPKETYVERRAILKNTLKTGIILFPGNGESPMNYADNWYPFKQDSSFLYYTGIDHIPDLYFLINLDTDEEILFGNNTTAEQKVWVGATEKLESYAEKSGFKTVKPLKEIDTYLKTQLGKGRQVHYLPPYRFEQKIALSDLLNIPVKELDAHKSVPLIKAIVAQRERKTAEELVQLEEAVNITRAMHKHAIVNTRPGMTEMQMAGQLNGIAVSGGGGLAFPIILTKDGQYLHNHASQTVLQDGDLVLCDCGAYNTMGYGGDMTRTFPAGQRFSPLQKDVYNIVLNAHNTAVAALKPGIRFKDVHLLASKKLVEGLTDLGLMKGNADDAVATGAHTLFFQCGLGHMMGLDIHDMENLGEEYVGYTPELKKSTEFGLKSLRLGKELQEDFVLTVEPGLYFNPFLIDERRAEGKYLDFVNYDAVEQFKTFGGIRVEEDFVITKTGSKLLGEPLAKTAEEIEALRNNQKL</sequence>
<keyword evidence="7" id="KW-0464">Manganese</keyword>
<dbReference type="InterPro" id="IPR029149">
    <property type="entry name" value="Creatin/AminoP/Spt16_N"/>
</dbReference>
<dbReference type="GO" id="GO:0030145">
    <property type="term" value="F:manganese ion binding"/>
    <property type="evidence" value="ECO:0007669"/>
    <property type="project" value="InterPro"/>
</dbReference>
<name>A0A2G1VMJ4_9FLAO</name>
<dbReference type="SUPFAM" id="SSF55920">
    <property type="entry name" value="Creatinase/aminopeptidase"/>
    <property type="match status" value="1"/>
</dbReference>
<evidence type="ECO:0000256" key="5">
    <source>
        <dbReference type="ARBA" id="ARBA00022723"/>
    </source>
</evidence>
<evidence type="ECO:0000256" key="4">
    <source>
        <dbReference type="ARBA" id="ARBA00012574"/>
    </source>
</evidence>
<dbReference type="EC" id="3.4.11.9" evidence="4"/>
<dbReference type="Gene3D" id="3.40.350.10">
    <property type="entry name" value="Creatinase/prolidase N-terminal domain"/>
    <property type="match status" value="1"/>
</dbReference>
<dbReference type="PANTHER" id="PTHR43226:SF4">
    <property type="entry name" value="XAA-PRO AMINOPEPTIDASE 3"/>
    <property type="match status" value="1"/>
</dbReference>
<comment type="cofactor">
    <cofactor evidence="2">
        <name>Mn(2+)</name>
        <dbReference type="ChEBI" id="CHEBI:29035"/>
    </cofactor>
</comment>
<evidence type="ECO:0000313" key="9">
    <source>
        <dbReference type="EMBL" id="PHQ27820.1"/>
    </source>
</evidence>
<dbReference type="GO" id="GO:0070006">
    <property type="term" value="F:metalloaminopeptidase activity"/>
    <property type="evidence" value="ECO:0007669"/>
    <property type="project" value="InterPro"/>
</dbReference>
<reference evidence="9 10" key="1">
    <citation type="submission" date="2017-08" db="EMBL/GenBank/DDBJ databases">
        <title>The whole genome shortgun sequences of strain Leeuwenhoekiella nanhaiensis G18 from the South China Sea.</title>
        <authorList>
            <person name="Liu Q."/>
        </authorList>
    </citation>
    <scope>NUCLEOTIDE SEQUENCE [LARGE SCALE GENOMIC DNA]</scope>
    <source>
        <strain evidence="9 10">G18</strain>
    </source>
</reference>
<dbReference type="Gene3D" id="3.90.230.10">
    <property type="entry name" value="Creatinase/methionine aminopeptidase superfamily"/>
    <property type="match status" value="1"/>
</dbReference>
<dbReference type="Pfam" id="PF00557">
    <property type="entry name" value="Peptidase_M24"/>
    <property type="match status" value="1"/>
</dbReference>
<evidence type="ECO:0000256" key="6">
    <source>
        <dbReference type="ARBA" id="ARBA00022801"/>
    </source>
</evidence>
<accession>A0A2G1VMJ4</accession>
<evidence type="ECO:0000259" key="8">
    <source>
        <dbReference type="SMART" id="SM01011"/>
    </source>
</evidence>
<evidence type="ECO:0000256" key="7">
    <source>
        <dbReference type="ARBA" id="ARBA00023211"/>
    </source>
</evidence>
<keyword evidence="5" id="KW-0479">Metal-binding</keyword>
<dbReference type="Pfam" id="PF05195">
    <property type="entry name" value="AMP_N"/>
    <property type="match status" value="1"/>
</dbReference>
<comment type="catalytic activity">
    <reaction evidence="1">
        <text>Release of any N-terminal amino acid, including proline, that is linked to proline, even from a dipeptide or tripeptide.</text>
        <dbReference type="EC" id="3.4.11.9"/>
    </reaction>
</comment>
<dbReference type="OrthoDB" id="9806388at2"/>
<evidence type="ECO:0000256" key="1">
    <source>
        <dbReference type="ARBA" id="ARBA00001424"/>
    </source>
</evidence>
<dbReference type="SMART" id="SM01011">
    <property type="entry name" value="AMP_N"/>
    <property type="match status" value="1"/>
</dbReference>
<dbReference type="InterPro" id="IPR036005">
    <property type="entry name" value="Creatinase/aminopeptidase-like"/>
</dbReference>
<comment type="similarity">
    <text evidence="3">Belongs to the peptidase M24B family.</text>
</comment>
<dbReference type="InterPro" id="IPR007865">
    <property type="entry name" value="Aminopep_P_N"/>
</dbReference>
<dbReference type="AlphaFoldDB" id="A0A2G1VMJ4"/>
<dbReference type="SUPFAM" id="SSF53092">
    <property type="entry name" value="Creatinase/prolidase N-terminal domain"/>
    <property type="match status" value="1"/>
</dbReference>
<gene>
    <name evidence="9" type="ORF">CJ305_18175</name>
</gene>
<evidence type="ECO:0000256" key="2">
    <source>
        <dbReference type="ARBA" id="ARBA00001936"/>
    </source>
</evidence>
<protein>
    <recommendedName>
        <fullName evidence="4">Xaa-Pro aminopeptidase</fullName>
        <ecNumber evidence="4">3.4.11.9</ecNumber>
    </recommendedName>
</protein>
<dbReference type="PANTHER" id="PTHR43226">
    <property type="entry name" value="XAA-PRO AMINOPEPTIDASE 3"/>
    <property type="match status" value="1"/>
</dbReference>
<evidence type="ECO:0000256" key="3">
    <source>
        <dbReference type="ARBA" id="ARBA00008766"/>
    </source>
</evidence>
<dbReference type="GO" id="GO:0005829">
    <property type="term" value="C:cytosol"/>
    <property type="evidence" value="ECO:0007669"/>
    <property type="project" value="TreeGrafter"/>
</dbReference>
<dbReference type="InterPro" id="IPR052433">
    <property type="entry name" value="X-Pro_dipept-like"/>
</dbReference>
<feature type="domain" description="Aminopeptidase P N-terminal" evidence="8">
    <location>
        <begin position="2"/>
        <end position="135"/>
    </location>
</feature>
<dbReference type="EMBL" id="NQXA01000029">
    <property type="protein sequence ID" value="PHQ27820.1"/>
    <property type="molecule type" value="Genomic_DNA"/>
</dbReference>
<keyword evidence="9" id="KW-0645">Protease</keyword>
<dbReference type="GO" id="GO:0006508">
    <property type="term" value="P:proteolysis"/>
    <property type="evidence" value="ECO:0007669"/>
    <property type="project" value="TreeGrafter"/>
</dbReference>
<dbReference type="InterPro" id="IPR000994">
    <property type="entry name" value="Pept_M24"/>
</dbReference>
<dbReference type="Proteomes" id="UP000229433">
    <property type="component" value="Unassembled WGS sequence"/>
</dbReference>
<evidence type="ECO:0000313" key="10">
    <source>
        <dbReference type="Proteomes" id="UP000229433"/>
    </source>
</evidence>
<keyword evidence="10" id="KW-1185">Reference proteome</keyword>